<dbReference type="InterPro" id="IPR011050">
    <property type="entry name" value="Pectin_lyase_fold/virulence"/>
</dbReference>
<dbReference type="GO" id="GO:0004650">
    <property type="term" value="F:polygalacturonase activity"/>
    <property type="evidence" value="ECO:0007669"/>
    <property type="project" value="InterPro"/>
</dbReference>
<accession>A0A813H2G4</accession>
<dbReference type="InterPro" id="IPR000743">
    <property type="entry name" value="Glyco_hydro_28"/>
</dbReference>
<dbReference type="Proteomes" id="UP000626109">
    <property type="component" value="Unassembled WGS sequence"/>
</dbReference>
<evidence type="ECO:0000256" key="5">
    <source>
        <dbReference type="ARBA" id="ARBA00023277"/>
    </source>
</evidence>
<evidence type="ECO:0000256" key="3">
    <source>
        <dbReference type="ARBA" id="ARBA00022801"/>
    </source>
</evidence>
<keyword evidence="6 9" id="KW-0326">Glycosidase</keyword>
<dbReference type="SUPFAM" id="SSF51126">
    <property type="entry name" value="Pectin lyase-like"/>
    <property type="match status" value="1"/>
</dbReference>
<keyword evidence="7" id="KW-0624">Polysaccharide degradation</keyword>
<comment type="function">
    <text evidence="8">Pectinolytic enzyme involved in the degradation of xylogalacturonan (xga), a galacturonan backbone heavily substituted with xylose, and which is one important component of the hairy regions of pectin. Activity requires a galacturonic acid backbone substituted with xylose.</text>
</comment>
<reference evidence="11" key="1">
    <citation type="submission" date="2021-02" db="EMBL/GenBank/DDBJ databases">
        <authorList>
            <person name="Dougan E. K."/>
            <person name="Rhodes N."/>
            <person name="Thang M."/>
            <person name="Chan C."/>
        </authorList>
    </citation>
    <scope>NUCLEOTIDE SEQUENCE</scope>
</reference>
<protein>
    <recommendedName>
        <fullName evidence="14">Endo-polygalacturonase</fullName>
    </recommendedName>
</protein>
<evidence type="ECO:0008006" key="14">
    <source>
        <dbReference type="Google" id="ProtNLM"/>
    </source>
</evidence>
<feature type="chain" id="PRO_5036222033" description="Endo-polygalacturonase" evidence="10">
    <location>
        <begin position="21"/>
        <end position="508"/>
    </location>
</feature>
<keyword evidence="3 9" id="KW-0378">Hydrolase</keyword>
<sequence>MAKGLRFLCGKLLLLSSCCGLLFEGDRQKRLTPSSDYTVSIQGLPQFVYQSTADGLGMGSYAGINASFVYVPLAGRQPQARQRVEVISTLPFKSAALRPRGSPAVRVVGQSIFFDVDRPGKFILELDGDHEIATLATGLMIFADFRDDVRADSDQPSVLHFGPGLHELPYDSEFGGRLLRLANDTTVHLDAGAVVLGYVRGDGLRNVTIRGPGILAASFWPGASIPPGQAKGASCGYFGPIALQISNSSDITLDGFTIVHSTSWNVKLESSTNVHVRGLNIIAWQCMNDGIDVVSSQGVVIEGCFIRSNDDAIALKGTDPTMETRDVLVQDNVLWGQSYGNCMEIGFELWNAGVSNVSFIRNVCFHSARAAMSIHNAGHTAVHGIKYQDITVEGVFSNDISVDENQGLQLLDITIIAGRYSGPDLGRRGSVADVLFSNVTYHPNKIRYLFSRLLGNSSSHRISDVVFDHFRIGDSIISSLADLNATSSFLGNVAFRTDRRTDQQGIFV</sequence>
<dbReference type="GO" id="GO:0000272">
    <property type="term" value="P:polysaccharide catabolic process"/>
    <property type="evidence" value="ECO:0007669"/>
    <property type="project" value="UniProtKB-KW"/>
</dbReference>
<evidence type="ECO:0000256" key="4">
    <source>
        <dbReference type="ARBA" id="ARBA00023180"/>
    </source>
</evidence>
<dbReference type="PANTHER" id="PTHR31736">
    <property type="match status" value="1"/>
</dbReference>
<dbReference type="OrthoDB" id="187139at2759"/>
<evidence type="ECO:0000256" key="6">
    <source>
        <dbReference type="ARBA" id="ARBA00023295"/>
    </source>
</evidence>
<evidence type="ECO:0000256" key="9">
    <source>
        <dbReference type="RuleBase" id="RU361169"/>
    </source>
</evidence>
<comment type="similarity">
    <text evidence="1 9">Belongs to the glycosyl hydrolase 28 family.</text>
</comment>
<feature type="signal peptide" evidence="10">
    <location>
        <begin position="1"/>
        <end position="20"/>
    </location>
</feature>
<name>A0A813H2G4_POLGL</name>
<keyword evidence="10" id="KW-0732">Signal</keyword>
<keyword evidence="4" id="KW-0325">Glycoprotein</keyword>
<dbReference type="Proteomes" id="UP000654075">
    <property type="component" value="Unassembled WGS sequence"/>
</dbReference>
<dbReference type="Gene3D" id="2.160.20.10">
    <property type="entry name" value="Single-stranded right-handed beta-helix, Pectin lyase-like"/>
    <property type="match status" value="1"/>
</dbReference>
<evidence type="ECO:0000256" key="10">
    <source>
        <dbReference type="SAM" id="SignalP"/>
    </source>
</evidence>
<comment type="caution">
    <text evidence="11">The sequence shown here is derived from an EMBL/GenBank/DDBJ whole genome shotgun (WGS) entry which is preliminary data.</text>
</comment>
<evidence type="ECO:0000256" key="7">
    <source>
        <dbReference type="ARBA" id="ARBA00023326"/>
    </source>
</evidence>
<proteinExistence type="inferred from homology"/>
<dbReference type="InterPro" id="IPR012334">
    <property type="entry name" value="Pectin_lyas_fold"/>
</dbReference>
<organism evidence="11 13">
    <name type="scientific">Polarella glacialis</name>
    <name type="common">Dinoflagellate</name>
    <dbReference type="NCBI Taxonomy" id="89957"/>
    <lineage>
        <taxon>Eukaryota</taxon>
        <taxon>Sar</taxon>
        <taxon>Alveolata</taxon>
        <taxon>Dinophyceae</taxon>
        <taxon>Suessiales</taxon>
        <taxon>Suessiaceae</taxon>
        <taxon>Polarella</taxon>
    </lineage>
</organism>
<dbReference type="PANTHER" id="PTHR31736:SF9">
    <property type="entry name" value="ENDO-XYLOGALACTURONAN HYDROLASE A-RELATED"/>
    <property type="match status" value="1"/>
</dbReference>
<keyword evidence="5" id="KW-0119">Carbohydrate metabolism</keyword>
<dbReference type="Pfam" id="PF00295">
    <property type="entry name" value="Glyco_hydro_28"/>
    <property type="match status" value="1"/>
</dbReference>
<dbReference type="AlphaFoldDB" id="A0A813H2G4"/>
<evidence type="ECO:0000256" key="2">
    <source>
        <dbReference type="ARBA" id="ARBA00022737"/>
    </source>
</evidence>
<evidence type="ECO:0000313" key="13">
    <source>
        <dbReference type="Proteomes" id="UP000654075"/>
    </source>
</evidence>
<keyword evidence="13" id="KW-1185">Reference proteome</keyword>
<gene>
    <name evidence="11" type="ORF">PGLA1383_LOCUS47971</name>
    <name evidence="12" type="ORF">PGLA2088_LOCUS33733</name>
</gene>
<evidence type="ECO:0000256" key="8">
    <source>
        <dbReference type="ARBA" id="ARBA00037278"/>
    </source>
</evidence>
<evidence type="ECO:0000256" key="1">
    <source>
        <dbReference type="ARBA" id="ARBA00008834"/>
    </source>
</evidence>
<dbReference type="EMBL" id="CAJNNW010030994">
    <property type="protein sequence ID" value="CAE8705530.1"/>
    <property type="molecule type" value="Genomic_DNA"/>
</dbReference>
<evidence type="ECO:0000313" key="12">
    <source>
        <dbReference type="EMBL" id="CAE8705530.1"/>
    </source>
</evidence>
<evidence type="ECO:0000313" key="11">
    <source>
        <dbReference type="EMBL" id="CAE8631972.1"/>
    </source>
</evidence>
<dbReference type="EMBL" id="CAJNNV010030265">
    <property type="protein sequence ID" value="CAE8631972.1"/>
    <property type="molecule type" value="Genomic_DNA"/>
</dbReference>
<keyword evidence="2" id="KW-0677">Repeat</keyword>